<evidence type="ECO:0000313" key="2">
    <source>
        <dbReference type="Proteomes" id="UP000447434"/>
    </source>
</evidence>
<comment type="caution">
    <text evidence="1">The sequence shown here is derived from an EMBL/GenBank/DDBJ whole genome shotgun (WGS) entry which is preliminary data.</text>
</comment>
<protein>
    <submittedName>
        <fullName evidence="1">Uncharacterized protein</fullName>
    </submittedName>
</protein>
<accession>A0A6A4N3V1</accession>
<dbReference type="AlphaFoldDB" id="A0A6A4N3V1"/>
<keyword evidence="2" id="KW-1185">Reference proteome</keyword>
<dbReference type="EMBL" id="WOCE01000025">
    <property type="protein sequence ID" value="KAE9584830.1"/>
    <property type="molecule type" value="Genomic_DNA"/>
</dbReference>
<evidence type="ECO:0000313" key="1">
    <source>
        <dbReference type="EMBL" id="KAE9584830.1"/>
    </source>
</evidence>
<gene>
    <name evidence="1" type="ORF">Lalb_Chr25g0282591</name>
</gene>
<reference evidence="2" key="1">
    <citation type="journal article" date="2020" name="Nat. Commun.">
        <title>Genome sequence of the cluster root forming white lupin.</title>
        <authorList>
            <person name="Hufnagel B."/>
            <person name="Marques A."/>
            <person name="Soriano A."/>
            <person name="Marques L."/>
            <person name="Divol F."/>
            <person name="Doumas P."/>
            <person name="Sallet E."/>
            <person name="Mancinotti D."/>
            <person name="Carrere S."/>
            <person name="Marande W."/>
            <person name="Arribat S."/>
            <person name="Keller J."/>
            <person name="Huneau C."/>
            <person name="Blein T."/>
            <person name="Aime D."/>
            <person name="Laguerre M."/>
            <person name="Taylor J."/>
            <person name="Schubert V."/>
            <person name="Nelson M."/>
            <person name="Geu-Flores F."/>
            <person name="Crespi M."/>
            <person name="Gallardo-Guerrero K."/>
            <person name="Delaux P.-M."/>
            <person name="Salse J."/>
            <person name="Berges H."/>
            <person name="Guyot R."/>
            <person name="Gouzy J."/>
            <person name="Peret B."/>
        </authorList>
    </citation>
    <scope>NUCLEOTIDE SEQUENCE [LARGE SCALE GENOMIC DNA]</scope>
    <source>
        <strain evidence="2">cv. Amiga</strain>
    </source>
</reference>
<dbReference type="Proteomes" id="UP000447434">
    <property type="component" value="Chromosome 25"/>
</dbReference>
<sequence length="53" mass="6345">MYLTCFLCLYVNVEFICRVLVFGIALEESHLMYFSHIQDSSLIFELEFLDFKL</sequence>
<proteinExistence type="predicted"/>
<organism evidence="1 2">
    <name type="scientific">Lupinus albus</name>
    <name type="common">White lupine</name>
    <name type="synonym">Lupinus termis</name>
    <dbReference type="NCBI Taxonomy" id="3870"/>
    <lineage>
        <taxon>Eukaryota</taxon>
        <taxon>Viridiplantae</taxon>
        <taxon>Streptophyta</taxon>
        <taxon>Embryophyta</taxon>
        <taxon>Tracheophyta</taxon>
        <taxon>Spermatophyta</taxon>
        <taxon>Magnoliopsida</taxon>
        <taxon>eudicotyledons</taxon>
        <taxon>Gunneridae</taxon>
        <taxon>Pentapetalae</taxon>
        <taxon>rosids</taxon>
        <taxon>fabids</taxon>
        <taxon>Fabales</taxon>
        <taxon>Fabaceae</taxon>
        <taxon>Papilionoideae</taxon>
        <taxon>50 kb inversion clade</taxon>
        <taxon>genistoids sensu lato</taxon>
        <taxon>core genistoids</taxon>
        <taxon>Genisteae</taxon>
        <taxon>Lupinus</taxon>
    </lineage>
</organism>
<name>A0A6A4N3V1_LUPAL</name>